<protein>
    <submittedName>
        <fullName evidence="8">UvrD/REP helicase N-terminal domain-containing protein</fullName>
    </submittedName>
</protein>
<dbReference type="InterPro" id="IPR027417">
    <property type="entry name" value="P-loop_NTPase"/>
</dbReference>
<dbReference type="GO" id="GO:0003677">
    <property type="term" value="F:DNA binding"/>
    <property type="evidence" value="ECO:0007669"/>
    <property type="project" value="UniProtKB-KW"/>
</dbReference>
<reference evidence="8 9" key="1">
    <citation type="submission" date="2016-11" db="EMBL/GenBank/DDBJ databases">
        <authorList>
            <person name="Jaros S."/>
            <person name="Januszkiewicz K."/>
            <person name="Wedrychowicz H."/>
        </authorList>
    </citation>
    <scope>NUCLEOTIDE SEQUENCE [LARGE SCALE GENOMIC DNA]</scope>
    <source>
        <strain evidence="8 9">DSM 6191</strain>
    </source>
</reference>
<evidence type="ECO:0000256" key="5">
    <source>
        <dbReference type="ARBA" id="ARBA00023125"/>
    </source>
</evidence>
<keyword evidence="1 6" id="KW-0547">Nucleotide-binding</keyword>
<dbReference type="PANTHER" id="PTHR11070:SF2">
    <property type="entry name" value="ATP-DEPENDENT DNA HELICASE SRS2"/>
    <property type="match status" value="1"/>
</dbReference>
<dbReference type="InterPro" id="IPR014016">
    <property type="entry name" value="UvrD-like_ATP-bd"/>
</dbReference>
<dbReference type="GO" id="GO:0005524">
    <property type="term" value="F:ATP binding"/>
    <property type="evidence" value="ECO:0007669"/>
    <property type="project" value="UniProtKB-UniRule"/>
</dbReference>
<dbReference type="EMBL" id="FQXU01000023">
    <property type="protein sequence ID" value="SHI87245.1"/>
    <property type="molecule type" value="Genomic_DNA"/>
</dbReference>
<dbReference type="GO" id="GO:0043138">
    <property type="term" value="F:3'-5' DNA helicase activity"/>
    <property type="evidence" value="ECO:0007669"/>
    <property type="project" value="TreeGrafter"/>
</dbReference>
<evidence type="ECO:0000256" key="3">
    <source>
        <dbReference type="ARBA" id="ARBA00022806"/>
    </source>
</evidence>
<dbReference type="InterPro" id="IPR000212">
    <property type="entry name" value="DNA_helicase_UvrD/REP"/>
</dbReference>
<keyword evidence="3 6" id="KW-0347">Helicase</keyword>
<evidence type="ECO:0000256" key="2">
    <source>
        <dbReference type="ARBA" id="ARBA00022801"/>
    </source>
</evidence>
<name>A0A1M6EP09_9CLOT</name>
<dbReference type="GO" id="GO:0000725">
    <property type="term" value="P:recombinational repair"/>
    <property type="evidence" value="ECO:0007669"/>
    <property type="project" value="TreeGrafter"/>
</dbReference>
<evidence type="ECO:0000256" key="6">
    <source>
        <dbReference type="PROSITE-ProRule" id="PRU00560"/>
    </source>
</evidence>
<dbReference type="PROSITE" id="PS51198">
    <property type="entry name" value="UVRD_HELICASE_ATP_BIND"/>
    <property type="match status" value="1"/>
</dbReference>
<keyword evidence="5" id="KW-0238">DNA-binding</keyword>
<dbReference type="AlphaFoldDB" id="A0A1M6EP09"/>
<dbReference type="Proteomes" id="UP000184241">
    <property type="component" value="Unassembled WGS sequence"/>
</dbReference>
<dbReference type="Pfam" id="PF00580">
    <property type="entry name" value="UvrD-helicase"/>
    <property type="match status" value="1"/>
</dbReference>
<evidence type="ECO:0000256" key="4">
    <source>
        <dbReference type="ARBA" id="ARBA00022840"/>
    </source>
</evidence>
<dbReference type="SUPFAM" id="SSF52540">
    <property type="entry name" value="P-loop containing nucleoside triphosphate hydrolases"/>
    <property type="match status" value="1"/>
</dbReference>
<dbReference type="GO" id="GO:0016787">
    <property type="term" value="F:hydrolase activity"/>
    <property type="evidence" value="ECO:0007669"/>
    <property type="project" value="UniProtKB-UniRule"/>
</dbReference>
<feature type="binding site" evidence="6">
    <location>
        <begin position="44"/>
        <end position="51"/>
    </location>
    <ligand>
        <name>ATP</name>
        <dbReference type="ChEBI" id="CHEBI:30616"/>
    </ligand>
</feature>
<keyword evidence="2 6" id="KW-0378">Hydrolase</keyword>
<evidence type="ECO:0000259" key="7">
    <source>
        <dbReference type="PROSITE" id="PS51198"/>
    </source>
</evidence>
<dbReference type="InterPro" id="IPR013986">
    <property type="entry name" value="DExx_box_DNA_helicase_dom_sf"/>
</dbReference>
<organism evidence="8 9">
    <name type="scientific">Clostridium intestinale DSM 6191</name>
    <dbReference type="NCBI Taxonomy" id="1121320"/>
    <lineage>
        <taxon>Bacteria</taxon>
        <taxon>Bacillati</taxon>
        <taxon>Bacillota</taxon>
        <taxon>Clostridia</taxon>
        <taxon>Eubacteriales</taxon>
        <taxon>Clostridiaceae</taxon>
        <taxon>Clostridium</taxon>
    </lineage>
</organism>
<gene>
    <name evidence="8" type="ORF">SAMN02745941_04482</name>
</gene>
<feature type="domain" description="UvrD-like helicase ATP-binding" evidence="7">
    <location>
        <begin position="23"/>
        <end position="315"/>
    </location>
</feature>
<accession>A0A1M6EP09</accession>
<keyword evidence="4 6" id="KW-0067">ATP-binding</keyword>
<dbReference type="Gene3D" id="3.40.50.300">
    <property type="entry name" value="P-loop containing nucleotide triphosphate hydrolases"/>
    <property type="match status" value="1"/>
</dbReference>
<dbReference type="PANTHER" id="PTHR11070">
    <property type="entry name" value="UVRD / RECB / PCRA DNA HELICASE FAMILY MEMBER"/>
    <property type="match status" value="1"/>
</dbReference>
<evidence type="ECO:0000256" key="1">
    <source>
        <dbReference type="ARBA" id="ARBA00022741"/>
    </source>
</evidence>
<evidence type="ECO:0000313" key="8">
    <source>
        <dbReference type="EMBL" id="SHI87245.1"/>
    </source>
</evidence>
<dbReference type="Gene3D" id="1.10.10.160">
    <property type="match status" value="1"/>
</dbReference>
<evidence type="ECO:0000313" key="9">
    <source>
        <dbReference type="Proteomes" id="UP000184241"/>
    </source>
</evidence>
<sequence length="642" mass="73661">MFSNITDEDIAFAEKILLRNGDSFDENERRPVIANFIESFDVNACPGSGKTTVLLAKLVILSRKMPFDNGQGVCVLTHTNVAIDEIKNRLKDSSDILFNYPNFFGTIDSFINKFLTIPFYKNITGKELSCIDTDVYKDELEKLIHKSFPNIDRETNIKLRAGLKRCDIFLNNGSIDIDNSRILTPYYDEVRESVNRMLLDIFSKGIISHKQSFRLAQEYLKNFPMLKNYFCERFKLIFIDEMQDTKEYQESVLKEIFQDVRCIIQRFGDLNQNIGSGGGDEVCGWTLNSRNIKEINSTQRYGSQISSFLENLRVIKSGNLTGNTKINSYKPHIIIFDKKCILNIECIFCGLIKKYNLDKNTKRIFKAVGAIGQNPNNNDELTIKSYKSSYTKKRGGKTISFVEKILYNCSISPYPQTLYNDLLELMLKLLRNTDLNYNSTQLITELNTRFNDDYMEFKNKITSWSASIFDEPEEVLEDIKLSLLKLINLITPMINETVLDTHINYKNIDVLNLIALTTPNNNTTNDFIIDYDTIHGVKGETHTATLYLETKYNNGYKDLSDISKIINYLTADSTETENLGDEIEKALALSYVAMSRATHLVCIAISYDTIKDRLQSFAKRGYELIAASEDLQIKINKELFPF</sequence>
<proteinExistence type="predicted"/>
<dbReference type="RefSeq" id="WP_073022762.1">
    <property type="nucleotide sequence ID" value="NZ_FQXU01000023.1"/>
</dbReference>